<dbReference type="RefSeq" id="WP_344717380.1">
    <property type="nucleotide sequence ID" value="NZ_BAAAYG010000002.1"/>
</dbReference>
<feature type="binding site" evidence="14">
    <location>
        <begin position="54"/>
        <end position="61"/>
    </location>
    <ligand>
        <name>ATP</name>
        <dbReference type="ChEBI" id="CHEBI:30616"/>
    </ligand>
</feature>
<keyword evidence="9" id="KW-0234">DNA repair</keyword>
<evidence type="ECO:0000259" key="17">
    <source>
        <dbReference type="PROSITE" id="PS51217"/>
    </source>
</evidence>
<evidence type="ECO:0000256" key="7">
    <source>
        <dbReference type="ARBA" id="ARBA00022840"/>
    </source>
</evidence>
<comment type="caution">
    <text evidence="18">The sequence shown here is derived from an EMBL/GenBank/DDBJ whole genome shotgun (WGS) entry which is preliminary data.</text>
</comment>
<dbReference type="CDD" id="cd17932">
    <property type="entry name" value="DEXQc_UvrD"/>
    <property type="match status" value="1"/>
</dbReference>
<evidence type="ECO:0000256" key="2">
    <source>
        <dbReference type="ARBA" id="ARBA00022741"/>
    </source>
</evidence>
<evidence type="ECO:0000256" key="6">
    <source>
        <dbReference type="ARBA" id="ARBA00022839"/>
    </source>
</evidence>
<evidence type="ECO:0000256" key="5">
    <source>
        <dbReference type="ARBA" id="ARBA00022806"/>
    </source>
</evidence>
<evidence type="ECO:0000256" key="15">
    <source>
        <dbReference type="SAM" id="MobiDB-lite"/>
    </source>
</evidence>
<dbReference type="Gene3D" id="1.10.486.10">
    <property type="entry name" value="PCRA, domain 4"/>
    <property type="match status" value="1"/>
</dbReference>
<evidence type="ECO:0000256" key="9">
    <source>
        <dbReference type="ARBA" id="ARBA00023204"/>
    </source>
</evidence>
<feature type="region of interest" description="Disordered" evidence="15">
    <location>
        <begin position="560"/>
        <end position="592"/>
    </location>
</feature>
<evidence type="ECO:0000259" key="16">
    <source>
        <dbReference type="PROSITE" id="PS51198"/>
    </source>
</evidence>
<keyword evidence="2 14" id="KW-0547">Nucleotide-binding</keyword>
<dbReference type="PANTHER" id="PTHR11070">
    <property type="entry name" value="UVRD / RECB / PCRA DNA HELICASE FAMILY MEMBER"/>
    <property type="match status" value="1"/>
</dbReference>
<evidence type="ECO:0000256" key="14">
    <source>
        <dbReference type="PROSITE-ProRule" id="PRU00560"/>
    </source>
</evidence>
<dbReference type="EC" id="5.6.2.4" evidence="12"/>
<feature type="compositionally biased region" description="Low complexity" evidence="15">
    <location>
        <begin position="577"/>
        <end position="592"/>
    </location>
</feature>
<dbReference type="Gene3D" id="3.40.50.300">
    <property type="entry name" value="P-loop containing nucleotide triphosphate hydrolases"/>
    <property type="match status" value="4"/>
</dbReference>
<keyword evidence="10" id="KW-0413">Isomerase</keyword>
<accession>A0ABP6RE65</accession>
<dbReference type="InterPro" id="IPR011604">
    <property type="entry name" value="PDDEXK-like_dom_sf"/>
</dbReference>
<dbReference type="GO" id="GO:0004386">
    <property type="term" value="F:helicase activity"/>
    <property type="evidence" value="ECO:0007669"/>
    <property type="project" value="UniProtKB-KW"/>
</dbReference>
<gene>
    <name evidence="18" type="primary">adnB</name>
    <name evidence="18" type="ORF">GCM10020260_02550</name>
</gene>
<dbReference type="Gene3D" id="3.90.320.10">
    <property type="match status" value="1"/>
</dbReference>
<evidence type="ECO:0000313" key="19">
    <source>
        <dbReference type="Proteomes" id="UP001501736"/>
    </source>
</evidence>
<dbReference type="InterPro" id="IPR014017">
    <property type="entry name" value="DNA_helicase_UvrD-like_C"/>
</dbReference>
<evidence type="ECO:0000256" key="3">
    <source>
        <dbReference type="ARBA" id="ARBA00022763"/>
    </source>
</evidence>
<dbReference type="Pfam" id="PF13361">
    <property type="entry name" value="UvrD_C"/>
    <property type="match status" value="1"/>
</dbReference>
<dbReference type="EMBL" id="BAAAYG010000002">
    <property type="protein sequence ID" value="GAA3279419.1"/>
    <property type="molecule type" value="Genomic_DNA"/>
</dbReference>
<dbReference type="PROSITE" id="PS51198">
    <property type="entry name" value="UVRD_HELICASE_ATP_BIND"/>
    <property type="match status" value="1"/>
</dbReference>
<feature type="compositionally biased region" description="Basic and acidic residues" evidence="15">
    <location>
        <begin position="567"/>
        <end position="576"/>
    </location>
</feature>
<proteinExistence type="predicted"/>
<dbReference type="InterPro" id="IPR014016">
    <property type="entry name" value="UvrD-like_ATP-bd"/>
</dbReference>
<keyword evidence="19" id="KW-1185">Reference proteome</keyword>
<keyword evidence="8" id="KW-0238">DNA-binding</keyword>
<sequence length="1258" mass="138165">MTSQTASGVVGSGLSAAGLAEMLHEPLDGTFFPPTEDEQAPVIEAGLEPMLVVAGAGSGKTATMADRVVHQVAAGAVSPDEVLGVTFTRKAAGELRERIVAKLRRLEQKGLLNPADLLPEGSAAAAVGAGGLVELLAPTVATYHSYANSLVQEYGLQLGLEPETTMISDADAWQIVMRLVEEHEPSDPQKLVDLEVSPRSLASQVLKLVGDCSEHLIEDLDVVRSFLDAEIARVDSLPWGKSGNRDKQWGAAEDKLLDNLTIRRIVVDLAEEYRRQKAELKVMDYGDLLVHAVRIAGSTTARGAEQEKYRLVMLDEFQDTSHAQLELFSRLFAGVEGIGVTAVGDPNQSIYGFRGASAGQLFSFLDRFTWTESATTARRVPQQLQLTRAWRNGQVILDAANRLVEPFREHQPRWAPSWKRHKQEQRRIARLRAGKGHRGAVRLGWYETGDAEAAAVADQLAAELAAGEESGERPTAAVLSRKRSHLSTVAEELARRGVPYEFVGLSGLLSTPEVVQVIAFLQVIADASRSDALIRILAGPKYQVPPRDLMRLNRMASSLVKRREKRATRDAEERAAGEAGAAGSSSGDDVDAAAPAQEVAEMASLVEALAQLPEESEHGDLEGFSAEGLARLRAAQRDLQRLRGAAGLDLSSLIERIIEDTGLGVEVLARPGEEQHTATRQLDALIQHAESFVAQAPGRADLTGFLEWVDAAEDQENGLNQAPVEPTPGAVQLLTVHASKGLEWEVVAVVGLREGQFPSDRSDQWLGKNGQLPWPLRGDAESLPQWQSDQETVAMWSAAASSKPPKGYKQAEAERLGIDESQVKSFKEQVAEFSRQEERRLAYVAVTRAERLLLATGARFYGATKGDLPSAFLRELAEVDGVEWLTDQDEETGESRELRLPEEVADPLLEEFDDPDAEAIAKEFTNEPNPRGAEKLGVDWPIDPLATTPVRRYAERRFADQPWRAPELEPVDDAEPAPTTRRPAVEASLQDVRRAVAEGVQPDPASEVEQEAQWVVDRFLAARRPVGRPHMPQNLSTSRFVELEKDSADVAQQYLRPVPKKPSHVMRRGTAVHAFIEDFYGHKAGLDGVEDPLEGDQHLDEAFGIAEVREALEVSPWGSRQMAAMEIAMKTSLDGVTISGRIDAVFGTTADGDDVLTADFDRWQMLPRDERNALMSRCSWHLVDWKTGRVPKGEDLRNKQLQLAIYRLAFSLNYGVDLGQIQASFYYVDHRTPVHAENLPDADQLRQIIRSARRHFAE</sequence>
<keyword evidence="5 14" id="KW-0347">Helicase</keyword>
<dbReference type="PROSITE" id="PS51217">
    <property type="entry name" value="UVRD_HELICASE_CTER"/>
    <property type="match status" value="1"/>
</dbReference>
<dbReference type="InterPro" id="IPR000212">
    <property type="entry name" value="DNA_helicase_UvrD/REP"/>
</dbReference>
<evidence type="ECO:0000256" key="4">
    <source>
        <dbReference type="ARBA" id="ARBA00022801"/>
    </source>
</evidence>
<dbReference type="Pfam" id="PF00580">
    <property type="entry name" value="UvrD-helicase"/>
    <property type="match status" value="1"/>
</dbReference>
<dbReference type="InterPro" id="IPR027417">
    <property type="entry name" value="P-loop_NTPase"/>
</dbReference>
<dbReference type="Proteomes" id="UP001501736">
    <property type="component" value="Unassembled WGS sequence"/>
</dbReference>
<name>A0ABP6RE65_9MICC</name>
<evidence type="ECO:0000256" key="11">
    <source>
        <dbReference type="ARBA" id="ARBA00034617"/>
    </source>
</evidence>
<keyword evidence="4 14" id="KW-0378">Hydrolase</keyword>
<feature type="domain" description="UvrD-like helicase ATP-binding" evidence="16">
    <location>
        <begin position="33"/>
        <end position="393"/>
    </location>
</feature>
<comment type="catalytic activity">
    <reaction evidence="11">
        <text>Couples ATP hydrolysis with the unwinding of duplex DNA by translocating in the 3'-5' direction.</text>
        <dbReference type="EC" id="5.6.2.4"/>
    </reaction>
</comment>
<dbReference type="PANTHER" id="PTHR11070:SF55">
    <property type="entry name" value="DNA 3'-5' HELICASE"/>
    <property type="match status" value="1"/>
</dbReference>
<organism evidence="18 19">
    <name type="scientific">Nesterenkonia halobia</name>
    <dbReference type="NCBI Taxonomy" id="37922"/>
    <lineage>
        <taxon>Bacteria</taxon>
        <taxon>Bacillati</taxon>
        <taxon>Actinomycetota</taxon>
        <taxon>Actinomycetes</taxon>
        <taxon>Micrococcales</taxon>
        <taxon>Micrococcaceae</taxon>
        <taxon>Nesterenkonia</taxon>
    </lineage>
</organism>
<keyword evidence="7 14" id="KW-0067">ATP-binding</keyword>
<reference evidence="19" key="1">
    <citation type="journal article" date="2019" name="Int. J. Syst. Evol. Microbiol.">
        <title>The Global Catalogue of Microorganisms (GCM) 10K type strain sequencing project: providing services to taxonomists for standard genome sequencing and annotation.</title>
        <authorList>
            <consortium name="The Broad Institute Genomics Platform"/>
            <consortium name="The Broad Institute Genome Sequencing Center for Infectious Disease"/>
            <person name="Wu L."/>
            <person name="Ma J."/>
        </authorList>
    </citation>
    <scope>NUCLEOTIDE SEQUENCE [LARGE SCALE GENOMIC DNA]</scope>
    <source>
        <strain evidence="19">JCM 11483</strain>
    </source>
</reference>
<evidence type="ECO:0000256" key="1">
    <source>
        <dbReference type="ARBA" id="ARBA00022722"/>
    </source>
</evidence>
<dbReference type="Pfam" id="PF12705">
    <property type="entry name" value="PDDEXK_1"/>
    <property type="match status" value="1"/>
</dbReference>
<feature type="region of interest" description="Disordered" evidence="15">
    <location>
        <begin position="964"/>
        <end position="988"/>
    </location>
</feature>
<evidence type="ECO:0000256" key="12">
    <source>
        <dbReference type="ARBA" id="ARBA00034808"/>
    </source>
</evidence>
<keyword evidence="3" id="KW-0227">DNA damage</keyword>
<evidence type="ECO:0000313" key="18">
    <source>
        <dbReference type="EMBL" id="GAA3279419.1"/>
    </source>
</evidence>
<evidence type="ECO:0000256" key="10">
    <source>
        <dbReference type="ARBA" id="ARBA00023235"/>
    </source>
</evidence>
<keyword evidence="6" id="KW-0269">Exonuclease</keyword>
<keyword evidence="1" id="KW-0540">Nuclease</keyword>
<protein>
    <recommendedName>
        <fullName evidence="12">DNA 3'-5' helicase</fullName>
        <ecNumber evidence="12">5.6.2.4</ecNumber>
    </recommendedName>
</protein>
<dbReference type="SUPFAM" id="SSF52540">
    <property type="entry name" value="P-loop containing nucleoside triphosphate hydrolases"/>
    <property type="match status" value="1"/>
</dbReference>
<comment type="catalytic activity">
    <reaction evidence="13">
        <text>ATP + H2O = ADP + phosphate + H(+)</text>
        <dbReference type="Rhea" id="RHEA:13065"/>
        <dbReference type="ChEBI" id="CHEBI:15377"/>
        <dbReference type="ChEBI" id="CHEBI:15378"/>
        <dbReference type="ChEBI" id="CHEBI:30616"/>
        <dbReference type="ChEBI" id="CHEBI:43474"/>
        <dbReference type="ChEBI" id="CHEBI:456216"/>
        <dbReference type="EC" id="5.6.2.4"/>
    </reaction>
</comment>
<dbReference type="InterPro" id="IPR038726">
    <property type="entry name" value="PDDEXK_AddAB-type"/>
</dbReference>
<feature type="domain" description="UvrD-like helicase C-terminal" evidence="17">
    <location>
        <begin position="394"/>
        <end position="741"/>
    </location>
</feature>
<evidence type="ECO:0000256" key="8">
    <source>
        <dbReference type="ARBA" id="ARBA00023125"/>
    </source>
</evidence>
<evidence type="ECO:0000256" key="13">
    <source>
        <dbReference type="ARBA" id="ARBA00048988"/>
    </source>
</evidence>